<feature type="compositionally biased region" description="Basic and acidic residues" evidence="5">
    <location>
        <begin position="193"/>
        <end position="205"/>
    </location>
</feature>
<feature type="region of interest" description="Disordered" evidence="5">
    <location>
        <begin position="386"/>
        <end position="438"/>
    </location>
</feature>
<comment type="similarity">
    <text evidence="2">Belongs to the TPX2 family.</text>
</comment>
<gene>
    <name evidence="7" type="ORF">Agabi119p4_62</name>
</gene>
<feature type="compositionally biased region" description="Basic residues" evidence="5">
    <location>
        <begin position="221"/>
        <end position="243"/>
    </location>
</feature>
<dbReference type="Proteomes" id="UP000629468">
    <property type="component" value="Unassembled WGS sequence"/>
</dbReference>
<feature type="region of interest" description="Disordered" evidence="5">
    <location>
        <begin position="52"/>
        <end position="148"/>
    </location>
</feature>
<feature type="region of interest" description="Disordered" evidence="5">
    <location>
        <begin position="722"/>
        <end position="752"/>
    </location>
</feature>
<feature type="region of interest" description="Disordered" evidence="5">
    <location>
        <begin position="645"/>
        <end position="703"/>
    </location>
</feature>
<comment type="subcellular location">
    <subcellularLocation>
        <location evidence="1">Cytoplasm</location>
        <location evidence="1">Cytoskeleton</location>
    </subcellularLocation>
</comment>
<feature type="region of interest" description="Disordered" evidence="5">
    <location>
        <begin position="546"/>
        <end position="574"/>
    </location>
</feature>
<evidence type="ECO:0000256" key="1">
    <source>
        <dbReference type="ARBA" id="ARBA00004245"/>
    </source>
</evidence>
<dbReference type="AlphaFoldDB" id="A0A8H7KKP8"/>
<feature type="compositionally biased region" description="Low complexity" evidence="5">
    <location>
        <begin position="655"/>
        <end position="664"/>
    </location>
</feature>
<dbReference type="Pfam" id="PF06886">
    <property type="entry name" value="TPX2"/>
    <property type="match status" value="1"/>
</dbReference>
<evidence type="ECO:0000256" key="2">
    <source>
        <dbReference type="ARBA" id="ARBA00005885"/>
    </source>
</evidence>
<evidence type="ECO:0000256" key="4">
    <source>
        <dbReference type="ARBA" id="ARBA00023212"/>
    </source>
</evidence>
<feature type="compositionally biased region" description="Polar residues" evidence="5">
    <location>
        <begin position="253"/>
        <end position="264"/>
    </location>
</feature>
<feature type="region of interest" description="Disordered" evidence="5">
    <location>
        <begin position="174"/>
        <end position="272"/>
    </location>
</feature>
<keyword evidence="3" id="KW-0963">Cytoplasm</keyword>
<feature type="compositionally biased region" description="Polar residues" evidence="5">
    <location>
        <begin position="299"/>
        <end position="313"/>
    </location>
</feature>
<sequence>MLTDEDLSLSDLPEVSDYSFSFQIPTSTLPKGDDLLADDNTFFEGANFHSVLATPAPYSRTTQSHSDAARSTSRPTVRESNPPHHQTRILIPSKTPGASTGYAEPQQQSPIIEAPLSSKEPENSEVEIPREAEGNHEHQEESKEPHFASTINSSTTLNDFLSMQPTFLQRSPLESRPEVGYSGPDLPQNDQRSSVDSRVLDRDMPEQLGPRTSTMRQKNLIGKRHSVAGGKSRSKKKAAKTRRTISVSSSISQTKHQPPTQSDTLLRESTDDNSNCGLSSCVLAEDVAGQLVKDNQLVSEQADNKTGTTANETEPNRGPEINILPPGVSESRAASLDLGGQRDEPVIKLPAATKKIKTRDVGRALEFAYGQLSPRKRSLRRYTAMERQHDGVTSTSPTLPATELASRASKKRLAPATAPNRERKTKKRKGNVTADGGNAEELLAPVIVPAQATKSTAEGSSTEATSSDSAEMRSSGSAGAVCKSDVILENEDGREEGTGEGVGKEFESAMLSTGSREGKLVSGQSTSVKDPMKRLSGAGIRTRVRRSNRLSSSANVGKSLRTRSVSNSVSTRGDVLRASERGRRLALVRTRQEVRDKKKSNKKTEHQTDAAALSSASGLKCTAMRRKGRTTRSIDFKFGSDRRMEARAALDQRTSRSTSSLSKRTGGEGSGPIKPTHSIPNVKAKHAQRGASQASRKENIRPVTIPQPFNWATDQRIEERKHFNDTIKGKERERELLDEQKQRERQEEEEREIRELRKRAVPKANTVPEWYKDAPRKKKECVGAGCTCTI</sequence>
<reference evidence="7 8" key="1">
    <citation type="journal article" name="Sci. Rep.">
        <title>Telomere-to-telomere assembled and centromere annotated genomes of the two main subspecies of the button mushroom Agaricus bisporus reveal especially polymorphic chromosome ends.</title>
        <authorList>
            <person name="Sonnenberg A.S.M."/>
            <person name="Sedaghat-Telgerd N."/>
            <person name="Lavrijssen B."/>
            <person name="Ohm R.A."/>
            <person name="Hendrickx P.M."/>
            <person name="Scholtmeijer K."/>
            <person name="Baars J.J.P."/>
            <person name="van Peer A."/>
        </authorList>
    </citation>
    <scope>NUCLEOTIDE SEQUENCE [LARGE SCALE GENOMIC DNA]</scope>
    <source>
        <strain evidence="7 8">H119_p4</strain>
    </source>
</reference>
<evidence type="ECO:0000259" key="6">
    <source>
        <dbReference type="Pfam" id="PF06886"/>
    </source>
</evidence>
<feature type="compositionally biased region" description="Basic and acidic residues" evidence="5">
    <location>
        <begin position="590"/>
        <end position="608"/>
    </location>
</feature>
<feature type="region of interest" description="Disordered" evidence="5">
    <location>
        <begin position="299"/>
        <end position="322"/>
    </location>
</feature>
<feature type="region of interest" description="Disordered" evidence="5">
    <location>
        <begin position="590"/>
        <end position="616"/>
    </location>
</feature>
<protein>
    <recommendedName>
        <fullName evidence="6">TPX2 C-terminal domain-containing protein</fullName>
    </recommendedName>
</protein>
<feature type="compositionally biased region" description="Low complexity" evidence="5">
    <location>
        <begin position="452"/>
        <end position="469"/>
    </location>
</feature>
<accession>A0A8H7KKP8</accession>
<feature type="region of interest" description="Disordered" evidence="5">
    <location>
        <begin position="450"/>
        <end position="532"/>
    </location>
</feature>
<evidence type="ECO:0000313" key="7">
    <source>
        <dbReference type="EMBL" id="KAF7783897.1"/>
    </source>
</evidence>
<name>A0A8H7KKP8_AGABI</name>
<comment type="caution">
    <text evidence="7">The sequence shown here is derived from an EMBL/GenBank/DDBJ whole genome shotgun (WGS) entry which is preliminary data.</text>
</comment>
<evidence type="ECO:0000256" key="3">
    <source>
        <dbReference type="ARBA" id="ARBA00022490"/>
    </source>
</evidence>
<feature type="domain" description="TPX2 C-terminal" evidence="6">
    <location>
        <begin position="709"/>
        <end position="779"/>
    </location>
</feature>
<evidence type="ECO:0000313" key="8">
    <source>
        <dbReference type="Proteomes" id="UP000629468"/>
    </source>
</evidence>
<proteinExistence type="inferred from homology"/>
<evidence type="ECO:0000256" key="5">
    <source>
        <dbReference type="SAM" id="MobiDB-lite"/>
    </source>
</evidence>
<dbReference type="EMBL" id="JABXXO010000001">
    <property type="protein sequence ID" value="KAF7783897.1"/>
    <property type="molecule type" value="Genomic_DNA"/>
</dbReference>
<feature type="compositionally biased region" description="Polar residues" evidence="5">
    <location>
        <begin position="59"/>
        <end position="79"/>
    </location>
</feature>
<feature type="compositionally biased region" description="Low complexity" evidence="5">
    <location>
        <begin position="562"/>
        <end position="572"/>
    </location>
</feature>
<dbReference type="InterPro" id="IPR027329">
    <property type="entry name" value="TPX2_C"/>
</dbReference>
<keyword evidence="4" id="KW-0206">Cytoskeleton</keyword>
<organism evidence="7 8">
    <name type="scientific">Agaricus bisporus var. burnettii</name>
    <dbReference type="NCBI Taxonomy" id="192524"/>
    <lineage>
        <taxon>Eukaryota</taxon>
        <taxon>Fungi</taxon>
        <taxon>Dikarya</taxon>
        <taxon>Basidiomycota</taxon>
        <taxon>Agaricomycotina</taxon>
        <taxon>Agaricomycetes</taxon>
        <taxon>Agaricomycetidae</taxon>
        <taxon>Agaricales</taxon>
        <taxon>Agaricineae</taxon>
        <taxon>Agaricaceae</taxon>
        <taxon>Agaricus</taxon>
    </lineage>
</organism>
<dbReference type="GO" id="GO:0005856">
    <property type="term" value="C:cytoskeleton"/>
    <property type="evidence" value="ECO:0007669"/>
    <property type="project" value="UniProtKB-SubCell"/>
</dbReference>
<feature type="compositionally biased region" description="Basic and acidic residues" evidence="5">
    <location>
        <begin position="645"/>
        <end position="654"/>
    </location>
</feature>
<feature type="compositionally biased region" description="Basic and acidic residues" evidence="5">
    <location>
        <begin position="119"/>
        <end position="146"/>
    </location>
</feature>